<dbReference type="EMBL" id="CAMXCT010002908">
    <property type="protein sequence ID" value="CAI4001284.1"/>
    <property type="molecule type" value="Genomic_DNA"/>
</dbReference>
<dbReference type="InterPro" id="IPR021131">
    <property type="entry name" value="Ribosomal_uL15/eL18"/>
</dbReference>
<dbReference type="EMBL" id="CAMXCT030002908">
    <property type="protein sequence ID" value="CAL4788596.1"/>
    <property type="molecule type" value="Genomic_DNA"/>
</dbReference>
<keyword evidence="2" id="KW-0689">Ribosomal protein</keyword>
<evidence type="ECO:0000256" key="3">
    <source>
        <dbReference type="ARBA" id="ARBA00023274"/>
    </source>
</evidence>
<gene>
    <name evidence="7" type="ORF">C1SCF055_LOCUS27338</name>
</gene>
<dbReference type="Gene3D" id="3.100.10.10">
    <property type="match status" value="1"/>
</dbReference>
<accession>A0A9P1G532</accession>
<feature type="region of interest" description="Disordered" evidence="4">
    <location>
        <begin position="353"/>
        <end position="373"/>
    </location>
</feature>
<dbReference type="EMBL" id="CAMXCT020002908">
    <property type="protein sequence ID" value="CAL1154659.1"/>
    <property type="molecule type" value="Genomic_DNA"/>
</dbReference>
<comment type="caution">
    <text evidence="7">The sequence shown here is derived from an EMBL/GenBank/DDBJ whole genome shotgun (WGS) entry which is preliminary data.</text>
</comment>
<dbReference type="InterPro" id="IPR036227">
    <property type="entry name" value="Ribosomal_uL15/eL18_sf"/>
</dbReference>
<dbReference type="SUPFAM" id="SSF52080">
    <property type="entry name" value="Ribosomal proteins L15p and L18e"/>
    <property type="match status" value="1"/>
</dbReference>
<evidence type="ECO:0000259" key="6">
    <source>
        <dbReference type="Pfam" id="PF00828"/>
    </source>
</evidence>
<keyword evidence="5" id="KW-0732">Signal</keyword>
<evidence type="ECO:0000313" key="8">
    <source>
        <dbReference type="EMBL" id="CAL1154659.1"/>
    </source>
</evidence>
<dbReference type="GO" id="GO:0003735">
    <property type="term" value="F:structural constituent of ribosome"/>
    <property type="evidence" value="ECO:0007669"/>
    <property type="project" value="InterPro"/>
</dbReference>
<dbReference type="AlphaFoldDB" id="A0A9P1G532"/>
<evidence type="ECO:0000256" key="2">
    <source>
        <dbReference type="ARBA" id="ARBA00022980"/>
    </source>
</evidence>
<evidence type="ECO:0000313" key="7">
    <source>
        <dbReference type="EMBL" id="CAI4001284.1"/>
    </source>
</evidence>
<reference evidence="7" key="1">
    <citation type="submission" date="2022-10" db="EMBL/GenBank/DDBJ databases">
        <authorList>
            <person name="Chen Y."/>
            <person name="Dougan E. K."/>
            <person name="Chan C."/>
            <person name="Rhodes N."/>
            <person name="Thang M."/>
        </authorList>
    </citation>
    <scope>NUCLEOTIDE SEQUENCE</scope>
</reference>
<name>A0A9P1G532_9DINO</name>
<comment type="similarity">
    <text evidence="1">Belongs to the universal ribosomal protein uL15 family.</text>
</comment>
<evidence type="ECO:0000256" key="5">
    <source>
        <dbReference type="SAM" id="SignalP"/>
    </source>
</evidence>
<dbReference type="PANTHER" id="PTHR12934:SF11">
    <property type="entry name" value="LARGE RIBOSOMAL SUBUNIT PROTEIN UL15M"/>
    <property type="match status" value="1"/>
</dbReference>
<sequence>MVSRMLSVACAAMAALFAARVFSAFAVGQVPKTLSPPRIAEQVGAGSAAAGNGSSGSICGAVVGLLAAGGLAARSMRRSRGVQCNAFSSSSSGFMGTPCASSYIAAAPTSYEAPTPQPQPFQPVLSGVASMGMKAQVWWVKNTGFDGPKKGGARIFESRRRESRRRGEELFRHDTDNFEFCVHNLIHAPGALKKKIVHGRGKYGHHGRTCGYGTTKNGAHKRGRRTLNPGYEGNQKPLHLKTPKLTRDQLDTMKQDPYTQIDIKVLNMCEDGDEVDYMDLFVRGLPVQSRKKFDKVKVKAKEADVLTTKNLIVYAHAFEPPAREKIEQNGGRCIRLSDVGSLPIDARWLSTNEFKVQDDENEEGAEGEEEAAE</sequence>
<feature type="signal peptide" evidence="5">
    <location>
        <begin position="1"/>
        <end position="28"/>
    </location>
</feature>
<keyword evidence="3" id="KW-0687">Ribonucleoprotein</keyword>
<dbReference type="InterPro" id="IPR005749">
    <property type="entry name" value="Ribosomal_uL15_bac-type"/>
</dbReference>
<feature type="region of interest" description="Disordered" evidence="4">
    <location>
        <begin position="208"/>
        <end position="238"/>
    </location>
</feature>
<reference evidence="8" key="2">
    <citation type="submission" date="2024-04" db="EMBL/GenBank/DDBJ databases">
        <authorList>
            <person name="Chen Y."/>
            <person name="Shah S."/>
            <person name="Dougan E. K."/>
            <person name="Thang M."/>
            <person name="Chan C."/>
        </authorList>
    </citation>
    <scope>NUCLEOTIDE SEQUENCE [LARGE SCALE GENOMIC DNA]</scope>
</reference>
<dbReference type="GO" id="GO:0006412">
    <property type="term" value="P:translation"/>
    <property type="evidence" value="ECO:0007669"/>
    <property type="project" value="InterPro"/>
</dbReference>
<dbReference type="Proteomes" id="UP001152797">
    <property type="component" value="Unassembled WGS sequence"/>
</dbReference>
<feature type="compositionally biased region" description="Acidic residues" evidence="4">
    <location>
        <begin position="359"/>
        <end position="373"/>
    </location>
</feature>
<evidence type="ECO:0000313" key="9">
    <source>
        <dbReference type="EMBL" id="CAL4788596.1"/>
    </source>
</evidence>
<organism evidence="7">
    <name type="scientific">Cladocopium goreaui</name>
    <dbReference type="NCBI Taxonomy" id="2562237"/>
    <lineage>
        <taxon>Eukaryota</taxon>
        <taxon>Sar</taxon>
        <taxon>Alveolata</taxon>
        <taxon>Dinophyceae</taxon>
        <taxon>Suessiales</taxon>
        <taxon>Symbiodiniaceae</taxon>
        <taxon>Cladocopium</taxon>
    </lineage>
</organism>
<protein>
    <submittedName>
        <fullName evidence="9">Large ribosomal subunit protein uL15/eL18 domain-containing protein</fullName>
    </submittedName>
</protein>
<proteinExistence type="inferred from homology"/>
<feature type="chain" id="PRO_5043272479" evidence="5">
    <location>
        <begin position="29"/>
        <end position="373"/>
    </location>
</feature>
<evidence type="ECO:0000313" key="10">
    <source>
        <dbReference type="Proteomes" id="UP001152797"/>
    </source>
</evidence>
<keyword evidence="10" id="KW-1185">Reference proteome</keyword>
<evidence type="ECO:0000256" key="1">
    <source>
        <dbReference type="ARBA" id="ARBA00007320"/>
    </source>
</evidence>
<dbReference type="Pfam" id="PF00828">
    <property type="entry name" value="Ribosomal_L27A"/>
    <property type="match status" value="1"/>
</dbReference>
<dbReference type="PANTHER" id="PTHR12934">
    <property type="entry name" value="50S RIBOSOMAL PROTEIN L15"/>
    <property type="match status" value="1"/>
</dbReference>
<dbReference type="OrthoDB" id="419424at2759"/>
<feature type="domain" description="Large ribosomal subunit protein uL15/eL18" evidence="6">
    <location>
        <begin position="270"/>
        <end position="333"/>
    </location>
</feature>
<evidence type="ECO:0000256" key="4">
    <source>
        <dbReference type="SAM" id="MobiDB-lite"/>
    </source>
</evidence>
<dbReference type="GO" id="GO:0022625">
    <property type="term" value="C:cytosolic large ribosomal subunit"/>
    <property type="evidence" value="ECO:0007669"/>
    <property type="project" value="TreeGrafter"/>
</dbReference>